<dbReference type="PANTHER" id="PTHR45663:SF11">
    <property type="entry name" value="GEO12009P1"/>
    <property type="match status" value="1"/>
</dbReference>
<evidence type="ECO:0000256" key="9">
    <source>
        <dbReference type="PIRSR" id="PIRSR000077-4"/>
    </source>
</evidence>
<protein>
    <recommendedName>
        <fullName evidence="6 7">Thioredoxin</fullName>
    </recommendedName>
</protein>
<keyword evidence="4 9" id="KW-1015">Disulfide bond</keyword>
<evidence type="ECO:0000256" key="7">
    <source>
        <dbReference type="PIRNR" id="PIRNR000077"/>
    </source>
</evidence>
<dbReference type="NCBIfam" id="TIGR01068">
    <property type="entry name" value="thioredoxin"/>
    <property type="match status" value="1"/>
</dbReference>
<evidence type="ECO:0000259" key="10">
    <source>
        <dbReference type="PROSITE" id="PS51352"/>
    </source>
</evidence>
<evidence type="ECO:0000256" key="1">
    <source>
        <dbReference type="ARBA" id="ARBA00008987"/>
    </source>
</evidence>
<name>A0A2M9XBL6_9LEPT</name>
<dbReference type="PRINTS" id="PR00421">
    <property type="entry name" value="THIOREDOXIN"/>
</dbReference>
<organism evidence="11 12">
    <name type="scientific">Leptospira hartskeerlii</name>
    <dbReference type="NCBI Taxonomy" id="2023177"/>
    <lineage>
        <taxon>Bacteria</taxon>
        <taxon>Pseudomonadati</taxon>
        <taxon>Spirochaetota</taxon>
        <taxon>Spirochaetia</taxon>
        <taxon>Leptospirales</taxon>
        <taxon>Leptospiraceae</taxon>
        <taxon>Leptospira</taxon>
    </lineage>
</organism>
<keyword evidence="12" id="KW-1185">Reference proteome</keyword>
<dbReference type="GO" id="GO:0045454">
    <property type="term" value="P:cell redox homeostasis"/>
    <property type="evidence" value="ECO:0007669"/>
    <property type="project" value="TreeGrafter"/>
</dbReference>
<sequence length="104" mass="11634">MALTEINDSTFSSEINGGMVLVDCWAEWCGPCRMVSPVLEELSSEMNDILKIKKLNVDDNQDTAQKLNIQSLPTLLLFKDGQLVDKIIGALPKAQIKSFIERHK</sequence>
<dbReference type="AlphaFoldDB" id="A0A2M9XBL6"/>
<evidence type="ECO:0000256" key="5">
    <source>
        <dbReference type="ARBA" id="ARBA00023284"/>
    </source>
</evidence>
<dbReference type="GO" id="GO:0015035">
    <property type="term" value="F:protein-disulfide reductase activity"/>
    <property type="evidence" value="ECO:0007669"/>
    <property type="project" value="UniProtKB-UniRule"/>
</dbReference>
<evidence type="ECO:0000256" key="6">
    <source>
        <dbReference type="NCBIfam" id="TIGR01068"/>
    </source>
</evidence>
<feature type="site" description="Contributes to redox potential value" evidence="8">
    <location>
        <position position="30"/>
    </location>
</feature>
<evidence type="ECO:0000256" key="3">
    <source>
        <dbReference type="ARBA" id="ARBA00022982"/>
    </source>
</evidence>
<dbReference type="InterPro" id="IPR017937">
    <property type="entry name" value="Thioredoxin_CS"/>
</dbReference>
<dbReference type="PROSITE" id="PS51352">
    <property type="entry name" value="THIOREDOXIN_2"/>
    <property type="match status" value="1"/>
</dbReference>
<evidence type="ECO:0000256" key="8">
    <source>
        <dbReference type="PIRSR" id="PIRSR000077-1"/>
    </source>
</evidence>
<reference evidence="11 12" key="1">
    <citation type="submission" date="2017-07" db="EMBL/GenBank/DDBJ databases">
        <title>Leptospira spp. isolated from tropical soils.</title>
        <authorList>
            <person name="Thibeaux R."/>
            <person name="Iraola G."/>
            <person name="Ferres I."/>
            <person name="Bierque E."/>
            <person name="Girault D."/>
            <person name="Soupe-Gilbert M.-E."/>
            <person name="Picardeau M."/>
            <person name="Goarant C."/>
        </authorList>
    </citation>
    <scope>NUCLEOTIDE SEQUENCE [LARGE SCALE GENOMIC DNA]</scope>
    <source>
        <strain evidence="11 12">MCA1-C-A1</strain>
    </source>
</reference>
<dbReference type="InterPro" id="IPR013766">
    <property type="entry name" value="Thioredoxin_domain"/>
</dbReference>
<dbReference type="Pfam" id="PF00085">
    <property type="entry name" value="Thioredoxin"/>
    <property type="match status" value="1"/>
</dbReference>
<dbReference type="FunFam" id="3.40.30.10:FF:000001">
    <property type="entry name" value="Thioredoxin"/>
    <property type="match status" value="1"/>
</dbReference>
<dbReference type="OrthoDB" id="9790390at2"/>
<keyword evidence="2" id="KW-0813">Transport</keyword>
<dbReference type="Gene3D" id="3.40.30.10">
    <property type="entry name" value="Glutaredoxin"/>
    <property type="match status" value="1"/>
</dbReference>
<feature type="domain" description="Thioredoxin" evidence="10">
    <location>
        <begin position="1"/>
        <end position="104"/>
    </location>
</feature>
<feature type="site" description="Deprotonates C-terminal active site Cys" evidence="8">
    <location>
        <position position="23"/>
    </location>
</feature>
<dbReference type="Proteomes" id="UP000232196">
    <property type="component" value="Unassembled WGS sequence"/>
</dbReference>
<evidence type="ECO:0000313" key="12">
    <source>
        <dbReference type="Proteomes" id="UP000232196"/>
    </source>
</evidence>
<keyword evidence="3" id="KW-0249">Electron transport</keyword>
<dbReference type="CDD" id="cd02947">
    <property type="entry name" value="TRX_family"/>
    <property type="match status" value="1"/>
</dbReference>
<accession>A0A2M9XBL6</accession>
<dbReference type="PROSITE" id="PS00194">
    <property type="entry name" value="THIOREDOXIN_1"/>
    <property type="match status" value="1"/>
</dbReference>
<dbReference type="InterPro" id="IPR036249">
    <property type="entry name" value="Thioredoxin-like_sf"/>
</dbReference>
<dbReference type="GO" id="GO:0005829">
    <property type="term" value="C:cytosol"/>
    <property type="evidence" value="ECO:0007669"/>
    <property type="project" value="TreeGrafter"/>
</dbReference>
<keyword evidence="5 9" id="KW-0676">Redox-active center</keyword>
<comment type="caution">
    <text evidence="11">The sequence shown here is derived from an EMBL/GenBank/DDBJ whole genome shotgun (WGS) entry which is preliminary data.</text>
</comment>
<feature type="active site" description="Nucleophile" evidence="8">
    <location>
        <position position="29"/>
    </location>
</feature>
<dbReference type="PANTHER" id="PTHR45663">
    <property type="entry name" value="GEO12009P1"/>
    <property type="match status" value="1"/>
</dbReference>
<feature type="disulfide bond" description="Redox-active" evidence="9">
    <location>
        <begin position="29"/>
        <end position="32"/>
    </location>
</feature>
<dbReference type="EMBL" id="NPDN01000006">
    <property type="protein sequence ID" value="PJZ25097.1"/>
    <property type="molecule type" value="Genomic_DNA"/>
</dbReference>
<feature type="active site" description="Nucleophile" evidence="8">
    <location>
        <position position="32"/>
    </location>
</feature>
<dbReference type="PIRSF" id="PIRSF000077">
    <property type="entry name" value="Thioredoxin"/>
    <property type="match status" value="1"/>
</dbReference>
<evidence type="ECO:0000256" key="4">
    <source>
        <dbReference type="ARBA" id="ARBA00023157"/>
    </source>
</evidence>
<dbReference type="SUPFAM" id="SSF52833">
    <property type="entry name" value="Thioredoxin-like"/>
    <property type="match status" value="1"/>
</dbReference>
<evidence type="ECO:0000313" key="11">
    <source>
        <dbReference type="EMBL" id="PJZ25097.1"/>
    </source>
</evidence>
<comment type="similarity">
    <text evidence="1 7">Belongs to the thioredoxin family.</text>
</comment>
<proteinExistence type="inferred from homology"/>
<gene>
    <name evidence="11" type="primary">trxA</name>
    <name evidence="11" type="ORF">CH357_12860</name>
</gene>
<dbReference type="RefSeq" id="WP_008592903.1">
    <property type="nucleotide sequence ID" value="NZ_NPDL01000005.1"/>
</dbReference>
<feature type="site" description="Contributes to redox potential value" evidence="8">
    <location>
        <position position="31"/>
    </location>
</feature>
<evidence type="ECO:0000256" key="2">
    <source>
        <dbReference type="ARBA" id="ARBA00022448"/>
    </source>
</evidence>
<dbReference type="InterPro" id="IPR005746">
    <property type="entry name" value="Thioredoxin"/>
</dbReference>